<feature type="transmembrane region" description="Helical" evidence="7">
    <location>
        <begin position="104"/>
        <end position="127"/>
    </location>
</feature>
<feature type="compositionally biased region" description="Polar residues" evidence="6">
    <location>
        <begin position="300"/>
        <end position="309"/>
    </location>
</feature>
<evidence type="ECO:0000256" key="6">
    <source>
        <dbReference type="SAM" id="MobiDB-lite"/>
    </source>
</evidence>
<evidence type="ECO:0000256" key="3">
    <source>
        <dbReference type="ARBA" id="ARBA00022989"/>
    </source>
</evidence>
<dbReference type="Proteomes" id="UP000188533">
    <property type="component" value="Unassembled WGS sequence"/>
</dbReference>
<reference evidence="9 10" key="1">
    <citation type="submission" date="2016-08" db="EMBL/GenBank/DDBJ databases">
        <authorList>
            <consortium name="Lentinula edodes genome sequencing consortium"/>
            <person name="Sakamoto Y."/>
            <person name="Nakade K."/>
            <person name="Sato S."/>
            <person name="Yoshida Y."/>
            <person name="Miyazaki K."/>
            <person name="Natsume S."/>
            <person name="Konno N."/>
        </authorList>
    </citation>
    <scope>NUCLEOTIDE SEQUENCE [LARGE SCALE GENOMIC DNA]</scope>
    <source>
        <strain evidence="9 10">NBRC 111202</strain>
    </source>
</reference>
<keyword evidence="2 7" id="KW-0812">Transmembrane</keyword>
<feature type="transmembrane region" description="Helical" evidence="7">
    <location>
        <begin position="193"/>
        <end position="210"/>
    </location>
</feature>
<keyword evidence="4 7" id="KW-0472">Membrane</keyword>
<feature type="transmembrane region" description="Helical" evidence="7">
    <location>
        <begin position="222"/>
        <end position="243"/>
    </location>
</feature>
<dbReference type="PANTHER" id="PTHR33048">
    <property type="entry name" value="PTH11-LIKE INTEGRAL MEMBRANE PROTEIN (AFU_ORTHOLOGUE AFUA_5G11245)"/>
    <property type="match status" value="1"/>
</dbReference>
<dbReference type="PANTHER" id="PTHR33048:SF47">
    <property type="entry name" value="INTEGRAL MEMBRANE PROTEIN-RELATED"/>
    <property type="match status" value="1"/>
</dbReference>
<gene>
    <name evidence="9" type="ORF">LENED_004319</name>
</gene>
<comment type="caution">
    <text evidence="9">The sequence shown here is derived from an EMBL/GenBank/DDBJ whole genome shotgun (WGS) entry which is preliminary data.</text>
</comment>
<dbReference type="AlphaFoldDB" id="A0A1Q3E5Y6"/>
<feature type="transmembrane region" description="Helical" evidence="7">
    <location>
        <begin position="139"/>
        <end position="160"/>
    </location>
</feature>
<evidence type="ECO:0000256" key="5">
    <source>
        <dbReference type="ARBA" id="ARBA00038359"/>
    </source>
</evidence>
<comment type="similarity">
    <text evidence="5">Belongs to the SAT4 family.</text>
</comment>
<sequence length="324" mass="35568">MYDHDPRHFNGRLVTLSTQSSNLSLNTGSFPGPDIQHKILLSAYVGMSLAGSTTVIRLALRVRKLWWDDVLALLALISLIITAVAGKTYYGITDASTIPQHSRVALYYIFAVTFDTTVWASRLSILLTIIRLGSFQRQLYTAAVCFTLACLILVAQVFWVCEPQDQLNHWKVDPVPQCVLGRSVAITQVTTDAFADVILVVFPLILLRYLQSAQAQAQKIRLGVSFIVGGLTTIVSIVHAVYLLQGTQISILVSNVELSVSVTISNFTVLVAAAHQLWNRYHPAQETTKVSTMAFGSAPQIEQNSQGSSDLEMEDALSNQDSGR</sequence>
<keyword evidence="10" id="KW-1185">Reference proteome</keyword>
<accession>A0A1Q3E5Y6</accession>
<feature type="domain" description="Rhodopsin" evidence="8">
    <location>
        <begin position="58"/>
        <end position="259"/>
    </location>
</feature>
<feature type="region of interest" description="Disordered" evidence="6">
    <location>
        <begin position="300"/>
        <end position="324"/>
    </location>
</feature>
<evidence type="ECO:0000256" key="1">
    <source>
        <dbReference type="ARBA" id="ARBA00004141"/>
    </source>
</evidence>
<evidence type="ECO:0000256" key="4">
    <source>
        <dbReference type="ARBA" id="ARBA00023136"/>
    </source>
</evidence>
<evidence type="ECO:0000256" key="2">
    <source>
        <dbReference type="ARBA" id="ARBA00022692"/>
    </source>
</evidence>
<dbReference type="STRING" id="5353.A0A1Q3E5Y6"/>
<evidence type="ECO:0000256" key="7">
    <source>
        <dbReference type="SAM" id="Phobius"/>
    </source>
</evidence>
<reference evidence="9 10" key="2">
    <citation type="submission" date="2017-02" db="EMBL/GenBank/DDBJ databases">
        <title>A genome survey and senescence transcriptome analysis in Lentinula edodes.</title>
        <authorList>
            <person name="Sakamoto Y."/>
            <person name="Nakade K."/>
            <person name="Sato S."/>
            <person name="Yoshida Y."/>
            <person name="Miyazaki K."/>
            <person name="Natsume S."/>
            <person name="Konno N."/>
        </authorList>
    </citation>
    <scope>NUCLEOTIDE SEQUENCE [LARGE SCALE GENOMIC DNA]</scope>
    <source>
        <strain evidence="9 10">NBRC 111202</strain>
    </source>
</reference>
<organism evidence="9 10">
    <name type="scientific">Lentinula edodes</name>
    <name type="common">Shiitake mushroom</name>
    <name type="synonym">Lentinus edodes</name>
    <dbReference type="NCBI Taxonomy" id="5353"/>
    <lineage>
        <taxon>Eukaryota</taxon>
        <taxon>Fungi</taxon>
        <taxon>Dikarya</taxon>
        <taxon>Basidiomycota</taxon>
        <taxon>Agaricomycotina</taxon>
        <taxon>Agaricomycetes</taxon>
        <taxon>Agaricomycetidae</taxon>
        <taxon>Agaricales</taxon>
        <taxon>Marasmiineae</taxon>
        <taxon>Omphalotaceae</taxon>
        <taxon>Lentinula</taxon>
    </lineage>
</organism>
<feature type="transmembrane region" description="Helical" evidence="7">
    <location>
        <begin position="72"/>
        <end position="92"/>
    </location>
</feature>
<dbReference type="GO" id="GO:0016020">
    <property type="term" value="C:membrane"/>
    <property type="evidence" value="ECO:0007669"/>
    <property type="project" value="UniProtKB-SubCell"/>
</dbReference>
<dbReference type="InterPro" id="IPR052337">
    <property type="entry name" value="SAT4-like"/>
</dbReference>
<comment type="subcellular location">
    <subcellularLocation>
        <location evidence="1">Membrane</location>
        <topology evidence="1">Multi-pass membrane protein</topology>
    </subcellularLocation>
</comment>
<protein>
    <recommendedName>
        <fullName evidence="8">Rhodopsin domain-containing protein</fullName>
    </recommendedName>
</protein>
<dbReference type="EMBL" id="BDGU01000108">
    <property type="protein sequence ID" value="GAW02653.1"/>
    <property type="molecule type" value="Genomic_DNA"/>
</dbReference>
<proteinExistence type="inferred from homology"/>
<evidence type="ECO:0000313" key="9">
    <source>
        <dbReference type="EMBL" id="GAW02653.1"/>
    </source>
</evidence>
<dbReference type="InterPro" id="IPR049326">
    <property type="entry name" value="Rhodopsin_dom_fungi"/>
</dbReference>
<name>A0A1Q3E5Y6_LENED</name>
<dbReference type="Pfam" id="PF20684">
    <property type="entry name" value="Fung_rhodopsin"/>
    <property type="match status" value="1"/>
</dbReference>
<evidence type="ECO:0000313" key="10">
    <source>
        <dbReference type="Proteomes" id="UP000188533"/>
    </source>
</evidence>
<feature type="transmembrane region" description="Helical" evidence="7">
    <location>
        <begin position="249"/>
        <end position="273"/>
    </location>
</feature>
<keyword evidence="3 7" id="KW-1133">Transmembrane helix</keyword>
<evidence type="ECO:0000259" key="8">
    <source>
        <dbReference type="Pfam" id="PF20684"/>
    </source>
</evidence>
<feature type="transmembrane region" description="Helical" evidence="7">
    <location>
        <begin position="39"/>
        <end position="60"/>
    </location>
</feature>